<sequence length="44" mass="4967">MFDFVTNTPPETALLLGFFMGLSLRQGRIASLLDRILPDEARKD</sequence>
<evidence type="ECO:0000313" key="2">
    <source>
        <dbReference type="Proteomes" id="UP000011138"/>
    </source>
</evidence>
<dbReference type="EMBL" id="KC117376">
    <property type="protein sequence ID" value="AGC34307.1"/>
    <property type="molecule type" value="Genomic_DNA"/>
</dbReference>
<accession>L7TN72</accession>
<dbReference type="OrthoDB" id="29215at10239"/>
<proteinExistence type="predicted"/>
<dbReference type="KEGG" id="vg:14477176"/>
<evidence type="ECO:0000313" key="1">
    <source>
        <dbReference type="EMBL" id="AGC34307.1"/>
    </source>
</evidence>
<keyword evidence="2" id="KW-1185">Reference proteome</keyword>
<organism evidence="1 2">
    <name type="scientific">Halorubrum sodomense tailed virus 2</name>
    <dbReference type="NCBI Taxonomy" id="1262527"/>
    <lineage>
        <taxon>Viruses</taxon>
        <taxon>Duplodnaviria</taxon>
        <taxon>Heunggongvirae</taxon>
        <taxon>Uroviricota</taxon>
        <taxon>Caudoviricetes</taxon>
        <taxon>Thumleimavirales</taxon>
        <taxon>Hafunaviridae</taxon>
        <taxon>Mincapvirus</taxon>
        <taxon>Mincapvirus eilatense</taxon>
        <taxon>Mincapvirus HSTV2</taxon>
    </lineage>
</organism>
<dbReference type="Proteomes" id="UP000011138">
    <property type="component" value="Segment"/>
</dbReference>
<gene>
    <name evidence="1" type="primary">38</name>
    <name evidence="1" type="ORF">HSTV2_38</name>
</gene>
<name>L7TN72_9CAUD</name>
<dbReference type="RefSeq" id="YP_007379117.1">
    <property type="nucleotide sequence ID" value="NC_020159.1"/>
</dbReference>
<reference evidence="1 2" key="1">
    <citation type="journal article" date="2013" name="J. Virol.">
        <title>Insights into head-tailed viruses infecting extremely halophilic archaea.</title>
        <authorList>
            <person name="Pietila M.K."/>
            <person name="Laurinmaki P."/>
            <person name="Russell D.A."/>
            <person name="Ko C.C."/>
            <person name="Jacobs-Sera D."/>
            <person name="Butcher S.J."/>
            <person name="Bamford D.H."/>
            <person name="Hendrix R.W."/>
        </authorList>
    </citation>
    <scope>NUCLEOTIDE SEQUENCE [LARGE SCALE GENOMIC DNA]</scope>
</reference>
<protein>
    <submittedName>
        <fullName evidence="1">Uncharacterized protein</fullName>
    </submittedName>
</protein>
<dbReference type="GeneID" id="14477176"/>